<dbReference type="GO" id="GO:0016102">
    <property type="term" value="P:diterpenoid biosynthetic process"/>
    <property type="evidence" value="ECO:0007669"/>
    <property type="project" value="InterPro"/>
</dbReference>
<keyword evidence="1" id="KW-0479">Metal-binding</keyword>
<dbReference type="FunFam" id="1.50.10.130:FF:000001">
    <property type="entry name" value="Isoprene synthase, chloroplastic"/>
    <property type="match status" value="1"/>
</dbReference>
<dbReference type="SFLD" id="SFLDG01019">
    <property type="entry name" value="Terpene_Cyclase_Like_1_C_Termi"/>
    <property type="match status" value="1"/>
</dbReference>
<dbReference type="EMBL" id="EU145743">
    <property type="protein sequence ID" value="ABX57720.1"/>
    <property type="molecule type" value="mRNA"/>
</dbReference>
<protein>
    <submittedName>
        <fullName evidence="6">Sesquiterpene synthase</fullName>
    </submittedName>
</protein>
<reference evidence="6" key="1">
    <citation type="submission" date="2007-09" db="EMBL/GenBank/DDBJ databases">
        <authorList>
            <person name="Chan W.-S."/>
            <person name="Ong Abdullah J."/>
            <person name="Namasivayam P."/>
        </authorList>
    </citation>
    <scope>NUCLEOTIDE SEQUENCE</scope>
    <source>
        <tissue evidence="6">Flower</tissue>
    </source>
</reference>
<dbReference type="InterPro" id="IPR008930">
    <property type="entry name" value="Terpenoid_cyclase/PrenylTrfase"/>
</dbReference>
<keyword evidence="2" id="KW-0460">Magnesium</keyword>
<evidence type="ECO:0000259" key="5">
    <source>
        <dbReference type="Pfam" id="PF03936"/>
    </source>
</evidence>
<dbReference type="SFLD" id="SFLDS00005">
    <property type="entry name" value="Isoprenoid_Synthase_Type_I"/>
    <property type="match status" value="1"/>
</dbReference>
<evidence type="ECO:0000259" key="4">
    <source>
        <dbReference type="Pfam" id="PF01397"/>
    </source>
</evidence>
<dbReference type="InterPro" id="IPR005630">
    <property type="entry name" value="Terpene_synthase_metal-bd"/>
</dbReference>
<evidence type="ECO:0000313" key="6">
    <source>
        <dbReference type="EMBL" id="ABX57720.1"/>
    </source>
</evidence>
<name>A9YCD2_9ASPA</name>
<dbReference type="PANTHER" id="PTHR31225:SF93">
    <property type="entry name" value="ALPHA-HUMULENE_(-)-(E)-BETA-CARYOPHYLLENE SYNTHASE"/>
    <property type="match status" value="1"/>
</dbReference>
<dbReference type="InterPro" id="IPR001906">
    <property type="entry name" value="Terpene_synth_N"/>
</dbReference>
<dbReference type="FunFam" id="1.10.600.10:FF:000007">
    <property type="entry name" value="Isoprene synthase, chloroplastic"/>
    <property type="match status" value="1"/>
</dbReference>
<dbReference type="GO" id="GO:0000287">
    <property type="term" value="F:magnesium ion binding"/>
    <property type="evidence" value="ECO:0007669"/>
    <property type="project" value="InterPro"/>
</dbReference>
<dbReference type="InterPro" id="IPR044814">
    <property type="entry name" value="Terpene_cyclase_plant_C1"/>
</dbReference>
<dbReference type="CDD" id="cd00684">
    <property type="entry name" value="Terpene_cyclase_plant_C1"/>
    <property type="match status" value="1"/>
</dbReference>
<dbReference type="InterPro" id="IPR008949">
    <property type="entry name" value="Isoprenoid_synthase_dom_sf"/>
</dbReference>
<evidence type="ECO:0000256" key="2">
    <source>
        <dbReference type="ARBA" id="ARBA00022842"/>
    </source>
</evidence>
<proteinExistence type="evidence at transcript level"/>
<feature type="domain" description="Terpene synthase metal-binding" evidence="5">
    <location>
        <begin position="251"/>
        <end position="489"/>
    </location>
</feature>
<dbReference type="InterPro" id="IPR034741">
    <property type="entry name" value="Terpene_cyclase-like_1_C"/>
</dbReference>
<dbReference type="Gene3D" id="1.10.600.10">
    <property type="entry name" value="Farnesyl Diphosphate Synthase"/>
    <property type="match status" value="1"/>
</dbReference>
<evidence type="ECO:0000256" key="1">
    <source>
        <dbReference type="ARBA" id="ARBA00022723"/>
    </source>
</evidence>
<dbReference type="Pfam" id="PF01397">
    <property type="entry name" value="Terpene_synth"/>
    <property type="match status" value="1"/>
</dbReference>
<dbReference type="GO" id="GO:0010333">
    <property type="term" value="F:terpene synthase activity"/>
    <property type="evidence" value="ECO:0007669"/>
    <property type="project" value="InterPro"/>
</dbReference>
<dbReference type="SUPFAM" id="SSF48239">
    <property type="entry name" value="Terpenoid cyclases/Protein prenyltransferases"/>
    <property type="match status" value="1"/>
</dbReference>
<dbReference type="Gene3D" id="1.50.10.130">
    <property type="entry name" value="Terpene synthase, N-terminal domain"/>
    <property type="match status" value="1"/>
</dbReference>
<dbReference type="SMR" id="A9YCD2"/>
<dbReference type="PANTHER" id="PTHR31225">
    <property type="entry name" value="OS04G0344100 PROTEIN-RELATED"/>
    <property type="match status" value="1"/>
</dbReference>
<dbReference type="SUPFAM" id="SSF48576">
    <property type="entry name" value="Terpenoid synthases"/>
    <property type="match status" value="1"/>
</dbReference>
<keyword evidence="3" id="KW-0456">Lyase</keyword>
<dbReference type="InterPro" id="IPR036965">
    <property type="entry name" value="Terpene_synth_N_sf"/>
</dbReference>
<organism evidence="6">
    <name type="scientific">Vanda hybrid cultivar</name>
    <dbReference type="NCBI Taxonomy" id="484756"/>
    <lineage>
        <taxon>Eukaryota</taxon>
        <taxon>Viridiplantae</taxon>
        <taxon>Streptophyta</taxon>
        <taxon>Embryophyta</taxon>
        <taxon>Tracheophyta</taxon>
        <taxon>Spermatophyta</taxon>
        <taxon>Magnoliopsida</taxon>
        <taxon>Liliopsida</taxon>
        <taxon>Asparagales</taxon>
        <taxon>Orchidaceae</taxon>
        <taxon>Epidendroideae</taxon>
        <taxon>Vandeae</taxon>
        <taxon>Aeridinae</taxon>
        <taxon>Vanda</taxon>
    </lineage>
</organism>
<accession>A9YCD2</accession>
<feature type="domain" description="Terpene synthase N-terminal" evidence="4">
    <location>
        <begin position="24"/>
        <end position="192"/>
    </location>
</feature>
<dbReference type="InterPro" id="IPR050148">
    <property type="entry name" value="Terpene_synthase-like"/>
</dbReference>
<dbReference type="AlphaFoldDB" id="A9YCD2"/>
<sequence length="560" mass="65370">METLKAIPLSFDSVRQSGDYHPSVWGDYFLSYNPISPPELAPLKSRMDELKVEIIQMFNNTKDSLQMMELIDAIQRLGIGYHFEKEINEALSRLFNTAYDGNDLYTVALRFRLLRQNRYHISSDDFNKFLDEKGDFKDCFSSDAKALLSIYDAAHLAMATEEILDKAINFSKTHLMSMKSHLEPHFSLMVSSSLEIPLFKRTDRIKTRNYLSIYEQDANFNDVLLEFGKIDFICLQAMHQEEVRRLSMWWKNLGLSKKLPFSRDRLVECYFWVLSVYFEPCYSRARTIMTKCIIQMSYLDDIYDVYGKLEELRLLTDAIERWDIKLIDNLPDYMQHSFRSLIETFKDIETELAPEQNSFRVQYLKYEIKKVAKSYLQEATWANKSYVPKLEEHFGVSLITAGYSFLTCAAYMGMKEFISKEVFDWVTSLPEIIKSSCVIGRLMNDIVSFEHEQKRTHVASAIQSYAMEHECSEEEACNKLMEMSNNAWKSISKELVELSNLPSSLIWPIINLARFNEFIYLGKDLYTNSDHIMKETINAVLVEPVQMKKMNNKADISNSM</sequence>
<dbReference type="Pfam" id="PF03936">
    <property type="entry name" value="Terpene_synth_C"/>
    <property type="match status" value="1"/>
</dbReference>
<evidence type="ECO:0000256" key="3">
    <source>
        <dbReference type="ARBA" id="ARBA00023239"/>
    </source>
</evidence>